<dbReference type="InterPro" id="IPR011583">
    <property type="entry name" value="Chitinase_II/V-like_cat"/>
</dbReference>
<organism evidence="4 5">
    <name type="scientific">Bacillus timonensis</name>
    <dbReference type="NCBI Taxonomy" id="1033734"/>
    <lineage>
        <taxon>Bacteria</taxon>
        <taxon>Bacillati</taxon>
        <taxon>Bacillota</taxon>
        <taxon>Bacilli</taxon>
        <taxon>Bacillales</taxon>
        <taxon>Bacillaceae</taxon>
        <taxon>Bacillus</taxon>
    </lineage>
</organism>
<dbReference type="AlphaFoldDB" id="A0A4S3PQJ7"/>
<dbReference type="PANTHER" id="PTHR46066:SF2">
    <property type="entry name" value="CHITINASE DOMAIN-CONTAINING PROTEIN 1"/>
    <property type="match status" value="1"/>
</dbReference>
<dbReference type="InterPro" id="IPR017853">
    <property type="entry name" value="GH"/>
</dbReference>
<dbReference type="Pfam" id="PF01476">
    <property type="entry name" value="LysM"/>
    <property type="match status" value="1"/>
</dbReference>
<feature type="domain" description="GH18" evidence="3">
    <location>
        <begin position="91"/>
        <end position="420"/>
    </location>
</feature>
<dbReference type="Pfam" id="PF00704">
    <property type="entry name" value="Glyco_hydro_18"/>
    <property type="match status" value="1"/>
</dbReference>
<dbReference type="Gene3D" id="2.30.30.40">
    <property type="entry name" value="SH3 Domains"/>
    <property type="match status" value="1"/>
</dbReference>
<dbReference type="InterPro" id="IPR001223">
    <property type="entry name" value="Glyco_hydro18_cat"/>
</dbReference>
<dbReference type="SUPFAM" id="SSF47090">
    <property type="entry name" value="PGBD-like"/>
    <property type="match status" value="1"/>
</dbReference>
<name>A0A4S3PQJ7_9BACI</name>
<evidence type="ECO:0000259" key="3">
    <source>
        <dbReference type="PROSITE" id="PS51910"/>
    </source>
</evidence>
<dbReference type="InterPro" id="IPR036779">
    <property type="entry name" value="LysM_dom_sf"/>
</dbReference>
<dbReference type="Gene3D" id="1.10.101.10">
    <property type="entry name" value="PGBD-like superfamily/PGBD"/>
    <property type="match status" value="1"/>
</dbReference>
<accession>A0A4S3PQJ7</accession>
<dbReference type="PROSITE" id="PS51910">
    <property type="entry name" value="GH18_2"/>
    <property type="match status" value="1"/>
</dbReference>
<dbReference type="Gene3D" id="3.10.350.10">
    <property type="entry name" value="LysM domain"/>
    <property type="match status" value="1"/>
</dbReference>
<dbReference type="GO" id="GO:0005975">
    <property type="term" value="P:carbohydrate metabolic process"/>
    <property type="evidence" value="ECO:0007669"/>
    <property type="project" value="InterPro"/>
</dbReference>
<dbReference type="Pfam" id="PF08239">
    <property type="entry name" value="SH3_3"/>
    <property type="match status" value="1"/>
</dbReference>
<protein>
    <submittedName>
        <fullName evidence="4">LysM peptidoglycan-binding domain-containing protein</fullName>
    </submittedName>
</protein>
<keyword evidence="1" id="KW-0378">Hydrolase</keyword>
<reference evidence="4 5" key="1">
    <citation type="journal article" date="2019" name="Indoor Air">
        <title>Impacts of indoor surface finishes on bacterial viability.</title>
        <authorList>
            <person name="Hu J."/>
            <person name="Maamar S.B."/>
            <person name="Glawe A.J."/>
            <person name="Gottel N."/>
            <person name="Gilbert J.A."/>
            <person name="Hartmann E.M."/>
        </authorList>
    </citation>
    <scope>NUCLEOTIDE SEQUENCE [LARGE SCALE GENOMIC DNA]</scope>
    <source>
        <strain evidence="4 5">AF060A6</strain>
    </source>
</reference>
<dbReference type="CDD" id="cd00118">
    <property type="entry name" value="LysM"/>
    <property type="match status" value="1"/>
</dbReference>
<dbReference type="InterPro" id="IPR018392">
    <property type="entry name" value="LysM"/>
</dbReference>
<dbReference type="PROSITE" id="PS51782">
    <property type="entry name" value="LYSM"/>
    <property type="match status" value="1"/>
</dbReference>
<dbReference type="InterPro" id="IPR029070">
    <property type="entry name" value="Chitinase_insertion_sf"/>
</dbReference>
<gene>
    <name evidence="4" type="ORF">E1I69_13005</name>
</gene>
<keyword evidence="1" id="KW-0326">Glycosidase</keyword>
<comment type="caution">
    <text evidence="4">The sequence shown here is derived from an EMBL/GenBank/DDBJ whole genome shotgun (WGS) entry which is preliminary data.</text>
</comment>
<dbReference type="SUPFAM" id="SSF51445">
    <property type="entry name" value="(Trans)glycosidases"/>
    <property type="match status" value="1"/>
</dbReference>
<evidence type="ECO:0000259" key="2">
    <source>
        <dbReference type="PROSITE" id="PS51782"/>
    </source>
</evidence>
<dbReference type="RefSeq" id="WP_136380031.1">
    <property type="nucleotide sequence ID" value="NZ_SLUB01000022.1"/>
</dbReference>
<proteinExistence type="predicted"/>
<dbReference type="InterPro" id="IPR036366">
    <property type="entry name" value="PGBDSf"/>
</dbReference>
<dbReference type="EMBL" id="SLUB01000022">
    <property type="protein sequence ID" value="THE11927.1"/>
    <property type="molecule type" value="Genomic_DNA"/>
</dbReference>
<sequence>MKNKFFLRHQLVEDHGHFTVILHLQPFTEELASELMLTNKEEKYNLRTAAMEYVNQKFPFLKRSTIVVMAGAMLFSTFTAGEKAEAHEANFNMTYLYFGNTKSYISQIDRTKGNMNLVAPSYFDLNQDGSLKITTQFDPTFVSEMHNRGIKVVPFLSNHWDRNLGRSALQNREQLSTQIANFIIKNNLDGVQVDIENVSDIDQQNYTDLVRLLRQKLPKDKEVSVAVAANPNGWTKGWHGSYDYKELAKYSNYLMIMAYDESYTGGPEGPVASYPWVERSIQYALNQGVPASQIVLGIPFYGRYWKAGATTGGDGISNTRVDEMLAKYGGTIVYDEKAKSPKATVTIGPSDPTITIGGKTLGAGTYTIWFENSDSIKAKIDLVHKYNLKGTGSWSLGQENPVIWNDYKMWMTTHQSVITPSQPVTPSVPTVTYPTYTVQSGDSLWKIATTFGLAVAQLKQYNYLTSETIFVGQVLYVVPPPSQSTPAELPRTIVEPVPITPEKIVPIVKPVPKIAAPVAKTPVPKVAAPKAATPAPKALYVGKLMIPKATKTAIRSGSSTTNKVIKYVTTKDEVKVIQEYTDKKKTKWVKVQHKGTTGWMLLSQVKLKPVVKAVPKPPSILKTGSTGTAVKDLQTKLRKLGYYKQTPNSKFDMTTRSAIIAFQKKYKLKVDGIAGPQTISTLNSRVK</sequence>
<dbReference type="InterPro" id="IPR002477">
    <property type="entry name" value="Peptidoglycan-bd-like"/>
</dbReference>
<evidence type="ECO:0000313" key="4">
    <source>
        <dbReference type="EMBL" id="THE11927.1"/>
    </source>
</evidence>
<evidence type="ECO:0000256" key="1">
    <source>
        <dbReference type="ARBA" id="ARBA00023295"/>
    </source>
</evidence>
<dbReference type="SUPFAM" id="SSF54106">
    <property type="entry name" value="LysM domain"/>
    <property type="match status" value="1"/>
</dbReference>
<keyword evidence="5" id="KW-1185">Reference proteome</keyword>
<dbReference type="OrthoDB" id="9775889at2"/>
<dbReference type="GO" id="GO:0008061">
    <property type="term" value="F:chitin binding"/>
    <property type="evidence" value="ECO:0007669"/>
    <property type="project" value="InterPro"/>
</dbReference>
<dbReference type="SMART" id="SM00257">
    <property type="entry name" value="LysM"/>
    <property type="match status" value="1"/>
</dbReference>
<dbReference type="InterPro" id="IPR036365">
    <property type="entry name" value="PGBD-like_sf"/>
</dbReference>
<dbReference type="Proteomes" id="UP000306477">
    <property type="component" value="Unassembled WGS sequence"/>
</dbReference>
<dbReference type="InterPro" id="IPR003646">
    <property type="entry name" value="SH3-like_bac-type"/>
</dbReference>
<dbReference type="PANTHER" id="PTHR46066">
    <property type="entry name" value="CHITINASE DOMAIN-CONTAINING PROTEIN 1 FAMILY MEMBER"/>
    <property type="match status" value="1"/>
</dbReference>
<dbReference type="Pfam" id="PF01471">
    <property type="entry name" value="PG_binding_1"/>
    <property type="match status" value="1"/>
</dbReference>
<evidence type="ECO:0000313" key="5">
    <source>
        <dbReference type="Proteomes" id="UP000306477"/>
    </source>
</evidence>
<feature type="domain" description="LysM" evidence="2">
    <location>
        <begin position="434"/>
        <end position="477"/>
    </location>
</feature>
<dbReference type="GO" id="GO:0016798">
    <property type="term" value="F:hydrolase activity, acting on glycosyl bonds"/>
    <property type="evidence" value="ECO:0007669"/>
    <property type="project" value="UniProtKB-KW"/>
</dbReference>
<dbReference type="SMART" id="SM00636">
    <property type="entry name" value="Glyco_18"/>
    <property type="match status" value="1"/>
</dbReference>
<dbReference type="Gene3D" id="3.20.20.80">
    <property type="entry name" value="Glycosidases"/>
    <property type="match status" value="1"/>
</dbReference>
<dbReference type="Gene3D" id="3.10.50.10">
    <property type="match status" value="1"/>
</dbReference>